<evidence type="ECO:0000313" key="2">
    <source>
        <dbReference type="Proteomes" id="UP001164472"/>
    </source>
</evidence>
<organism evidence="1 2">
    <name type="scientific">Alkalimarinus sediminis</name>
    <dbReference type="NCBI Taxonomy" id="1632866"/>
    <lineage>
        <taxon>Bacteria</taxon>
        <taxon>Pseudomonadati</taxon>
        <taxon>Pseudomonadota</taxon>
        <taxon>Gammaproteobacteria</taxon>
        <taxon>Alteromonadales</taxon>
        <taxon>Alteromonadaceae</taxon>
        <taxon>Alkalimarinus</taxon>
    </lineage>
</organism>
<dbReference type="KEGG" id="asem:NNL22_12365"/>
<dbReference type="Proteomes" id="UP001164472">
    <property type="component" value="Chromosome"/>
</dbReference>
<proteinExistence type="predicted"/>
<evidence type="ECO:0000313" key="1">
    <source>
        <dbReference type="EMBL" id="UZW73829.1"/>
    </source>
</evidence>
<dbReference type="Pfam" id="PF05742">
    <property type="entry name" value="TANGO2"/>
    <property type="match status" value="1"/>
</dbReference>
<dbReference type="PANTHER" id="PTHR17985">
    <property type="entry name" value="SER/THR-RICH PROTEIN T10 IN DGCR REGION"/>
    <property type="match status" value="1"/>
</dbReference>
<accession>A0A9E8HQB0</accession>
<dbReference type="EMBL" id="CP101527">
    <property type="protein sequence ID" value="UZW73829.1"/>
    <property type="molecule type" value="Genomic_DNA"/>
</dbReference>
<protein>
    <submittedName>
        <fullName evidence="1">NRDE family protein</fullName>
    </submittedName>
</protein>
<sequence length="255" mass="28625">MCLILFAWSPDDKDQLVVAANRDEFYDRPSQYAHVWQSNDQIFAGKDLQQHGTWLGITKAGRFAAVTNFRKPDRHQYPQSRGALTTEFLNSHCSPEQYLQQVQNEQNQYAGFNLLVGDRSSLYYYSNRSTDQPKQLTPGVYGLSNHLLNTPWPKVTIGVTAFSRIISNKVNSFAEQETQLLNLLQSDDLADESLLPDTGVGIALEKMLSPLFIASPNYGTRASSIVRIQADGKINFTEQNYSSGGKTDKKVVYSS</sequence>
<dbReference type="PANTHER" id="PTHR17985:SF8">
    <property type="entry name" value="TRANSPORT AND GOLGI ORGANIZATION PROTEIN 2 HOMOLOG"/>
    <property type="match status" value="1"/>
</dbReference>
<dbReference type="AlphaFoldDB" id="A0A9E8HQB0"/>
<name>A0A9E8HQB0_9ALTE</name>
<dbReference type="RefSeq" id="WP_251809970.1">
    <property type="nucleotide sequence ID" value="NZ_CP101527.1"/>
</dbReference>
<keyword evidence="2" id="KW-1185">Reference proteome</keyword>
<gene>
    <name evidence="1" type="ORF">NNL22_12365</name>
</gene>
<reference evidence="1" key="1">
    <citation type="submission" date="2022-07" db="EMBL/GenBank/DDBJ databases">
        <title>Alkalimarinus sp. nov., isolated from gut of a Alitta virens.</title>
        <authorList>
            <person name="Yang A.I."/>
            <person name="Shin N.-R."/>
        </authorList>
    </citation>
    <scope>NUCLEOTIDE SEQUENCE</scope>
    <source>
        <strain evidence="1">FA028</strain>
    </source>
</reference>
<dbReference type="InterPro" id="IPR008551">
    <property type="entry name" value="TANGO2"/>
</dbReference>